<keyword evidence="3" id="KW-1185">Reference proteome</keyword>
<protein>
    <submittedName>
        <fullName evidence="2">Alpha/beta hydrolase</fullName>
    </submittedName>
</protein>
<dbReference type="Gene3D" id="3.40.50.1820">
    <property type="entry name" value="alpha/beta hydrolase"/>
    <property type="match status" value="1"/>
</dbReference>
<dbReference type="EMBL" id="RZGZ01000001">
    <property type="protein sequence ID" value="RUR03256.1"/>
    <property type="molecule type" value="Genomic_DNA"/>
</dbReference>
<dbReference type="Pfam" id="PF00561">
    <property type="entry name" value="Abhydrolase_1"/>
    <property type="match status" value="1"/>
</dbReference>
<accession>A0A3S0X0U8</accession>
<feature type="domain" description="AB hydrolase-1" evidence="1">
    <location>
        <begin position="23"/>
        <end position="273"/>
    </location>
</feature>
<dbReference type="GO" id="GO:0016787">
    <property type="term" value="F:hydrolase activity"/>
    <property type="evidence" value="ECO:0007669"/>
    <property type="project" value="UniProtKB-KW"/>
</dbReference>
<name>A0A3S0X0U8_9MICO</name>
<dbReference type="PANTHER" id="PTHR43798">
    <property type="entry name" value="MONOACYLGLYCEROL LIPASE"/>
    <property type="match status" value="1"/>
</dbReference>
<dbReference type="InterPro" id="IPR029058">
    <property type="entry name" value="AB_hydrolase_fold"/>
</dbReference>
<sequence>MPIMRTPHAELEYLDEGPTDGRPVVLVHGFPDEPSTWDGVVAALPEGLRVIRPTLRGVGRSRVIDPLARSGQVAALATDLLDLIRALEVGPVVLVGHDWGARAAHAAASISPALVDRLVTISTAYGPGSDLTPRERLHDASVAWYRYWLCTSAGADAFRANPQALVRWAWDDWSPRLELPSAEMSRILTAVDTPQFADTVVHYYRHGAGEAAGSSVYAQTQALLDTWPTIDVPTTFLIGTEDGCETLPPARTNASLFSAGRRLIELDGLGHFIPREAPSAVAEAIVRQLEG</sequence>
<dbReference type="PRINTS" id="PR00412">
    <property type="entry name" value="EPOXHYDRLASE"/>
</dbReference>
<evidence type="ECO:0000259" key="1">
    <source>
        <dbReference type="Pfam" id="PF00561"/>
    </source>
</evidence>
<comment type="caution">
    <text evidence="2">The sequence shown here is derived from an EMBL/GenBank/DDBJ whole genome shotgun (WGS) entry which is preliminary data.</text>
</comment>
<dbReference type="OrthoDB" id="2987348at2"/>
<keyword evidence="2" id="KW-0378">Hydrolase</keyword>
<evidence type="ECO:0000313" key="3">
    <source>
        <dbReference type="Proteomes" id="UP000274909"/>
    </source>
</evidence>
<gene>
    <name evidence="2" type="ORF">ELQ94_01515</name>
</gene>
<dbReference type="PANTHER" id="PTHR43798:SF33">
    <property type="entry name" value="HYDROLASE, PUTATIVE (AFU_ORTHOLOGUE AFUA_2G14860)-RELATED"/>
    <property type="match status" value="1"/>
</dbReference>
<dbReference type="AlphaFoldDB" id="A0A3S0X0U8"/>
<dbReference type="GO" id="GO:0016020">
    <property type="term" value="C:membrane"/>
    <property type="evidence" value="ECO:0007669"/>
    <property type="project" value="TreeGrafter"/>
</dbReference>
<organism evidence="2 3">
    <name type="scientific">Labedella endophytica</name>
    <dbReference type="NCBI Taxonomy" id="1523160"/>
    <lineage>
        <taxon>Bacteria</taxon>
        <taxon>Bacillati</taxon>
        <taxon>Actinomycetota</taxon>
        <taxon>Actinomycetes</taxon>
        <taxon>Micrococcales</taxon>
        <taxon>Microbacteriaceae</taxon>
        <taxon>Labedella</taxon>
    </lineage>
</organism>
<reference evidence="2 3" key="1">
    <citation type="submission" date="2018-12" db="EMBL/GenBank/DDBJ databases">
        <authorList>
            <person name="Li F."/>
        </authorList>
    </citation>
    <scope>NUCLEOTIDE SEQUENCE [LARGE SCALE GENOMIC DNA]</scope>
    <source>
        <strain evidence="2 3">EGI 6500705</strain>
    </source>
</reference>
<dbReference type="SUPFAM" id="SSF53474">
    <property type="entry name" value="alpha/beta-Hydrolases"/>
    <property type="match status" value="1"/>
</dbReference>
<proteinExistence type="predicted"/>
<dbReference type="Proteomes" id="UP000274909">
    <property type="component" value="Unassembled WGS sequence"/>
</dbReference>
<dbReference type="InterPro" id="IPR000073">
    <property type="entry name" value="AB_hydrolase_1"/>
</dbReference>
<dbReference type="InterPro" id="IPR000639">
    <property type="entry name" value="Epox_hydrolase-like"/>
</dbReference>
<dbReference type="InterPro" id="IPR050266">
    <property type="entry name" value="AB_hydrolase_sf"/>
</dbReference>
<evidence type="ECO:0000313" key="2">
    <source>
        <dbReference type="EMBL" id="RUR03256.1"/>
    </source>
</evidence>